<dbReference type="OrthoDB" id="310895at2759"/>
<dbReference type="InterPro" id="IPR015590">
    <property type="entry name" value="Aldehyde_DH_dom"/>
</dbReference>
<dbReference type="EMBL" id="MDYM01000010">
    <property type="protein sequence ID" value="OQD62993.1"/>
    <property type="molecule type" value="Genomic_DNA"/>
</dbReference>
<dbReference type="InterPro" id="IPR016163">
    <property type="entry name" value="Ald_DH_C"/>
</dbReference>
<proteinExistence type="inferred from homology"/>
<gene>
    <name evidence="4" type="ORF">PENPOL_c010G00976</name>
</gene>
<comment type="similarity">
    <text evidence="1">Belongs to the aldehyde dehydrogenase family.</text>
</comment>
<dbReference type="AlphaFoldDB" id="A0A1V6NEB7"/>
<organism evidence="4 5">
    <name type="scientific">Penicillium polonicum</name>
    <dbReference type="NCBI Taxonomy" id="60169"/>
    <lineage>
        <taxon>Eukaryota</taxon>
        <taxon>Fungi</taxon>
        <taxon>Dikarya</taxon>
        <taxon>Ascomycota</taxon>
        <taxon>Pezizomycotina</taxon>
        <taxon>Eurotiomycetes</taxon>
        <taxon>Eurotiomycetidae</taxon>
        <taxon>Eurotiales</taxon>
        <taxon>Aspergillaceae</taxon>
        <taxon>Penicillium</taxon>
    </lineage>
</organism>
<dbReference type="STRING" id="60169.A0A1V6NEB7"/>
<dbReference type="GO" id="GO:0016620">
    <property type="term" value="F:oxidoreductase activity, acting on the aldehyde or oxo group of donors, NAD or NADP as acceptor"/>
    <property type="evidence" value="ECO:0007669"/>
    <property type="project" value="InterPro"/>
</dbReference>
<dbReference type="Pfam" id="PF00171">
    <property type="entry name" value="Aldedh"/>
    <property type="match status" value="1"/>
</dbReference>
<dbReference type="Gene3D" id="3.40.605.10">
    <property type="entry name" value="Aldehyde Dehydrogenase, Chain A, domain 1"/>
    <property type="match status" value="1"/>
</dbReference>
<accession>A0A1V6NEB7</accession>
<evidence type="ECO:0000313" key="4">
    <source>
        <dbReference type="EMBL" id="OQD62993.1"/>
    </source>
</evidence>
<dbReference type="InterPro" id="IPR016162">
    <property type="entry name" value="Ald_DH_N"/>
</dbReference>
<evidence type="ECO:0000256" key="1">
    <source>
        <dbReference type="ARBA" id="ARBA00009986"/>
    </source>
</evidence>
<name>A0A1V6NEB7_PENPO</name>
<sequence>MASHPISDMWNLDTYPRITGYLDNPANDTIQLKNFIQGQFVEPEQMSQWIRSFAPRSGKLLAIVPRTPSNIVEYAVNVAATAFPEWSRTTAQHRSELLFRIASIMEQKRDLFTLWEHIDQGKAIERAHIEVGRSIENFRHYANYILEHDTAAHVNRGLGVSTLTYDHRMPVGVFAIITDWNMPLYLLTSKIAPCLAFGCTGVAKPSELASVTAFLFGEVLRRADLPPGVMNIIFGDGPGTGSILVTSPLVPGVSFSGGAEAAIQIRENIAPDLSKRLAVEIKGSCPNIVFPDFNLDEAAAIAAFSAFENSGQLCFSGSRIYVHRSVYQGFLELLLTHVHNRYHPRAALGPVISLGHYSKIRSYLVEAGEQNATFATGTIPVEFPPEGFWIEPTVLTNVRHEGLMRREIFGPVATVYPFGSLEDVVHMCNADRKANGALILTNDLCLMAHVSKKLDAGIVWASCWLGRDLGAGRADLRAAGTSGEGGSLGREMFTRLRAVHFPFYYN</sequence>
<dbReference type="PANTHER" id="PTHR43720">
    <property type="entry name" value="2-AMINOMUCONIC SEMIALDEHYDE DEHYDROGENASE"/>
    <property type="match status" value="1"/>
</dbReference>
<dbReference type="Proteomes" id="UP000191408">
    <property type="component" value="Unassembled WGS sequence"/>
</dbReference>
<dbReference type="Gene3D" id="3.40.309.10">
    <property type="entry name" value="Aldehyde Dehydrogenase, Chain A, domain 2"/>
    <property type="match status" value="1"/>
</dbReference>
<dbReference type="InterPro" id="IPR016161">
    <property type="entry name" value="Ald_DH/histidinol_DH"/>
</dbReference>
<keyword evidence="5" id="KW-1185">Reference proteome</keyword>
<evidence type="ECO:0000313" key="5">
    <source>
        <dbReference type="Proteomes" id="UP000191408"/>
    </source>
</evidence>
<dbReference type="PANTHER" id="PTHR43720:SF2">
    <property type="entry name" value="2-AMINOMUCONIC SEMIALDEHYDE DEHYDROGENASE"/>
    <property type="match status" value="1"/>
</dbReference>
<keyword evidence="2" id="KW-0520">NAD</keyword>
<feature type="domain" description="Aldehyde dehydrogenase" evidence="3">
    <location>
        <begin position="40"/>
        <end position="497"/>
    </location>
</feature>
<evidence type="ECO:0000259" key="3">
    <source>
        <dbReference type="Pfam" id="PF00171"/>
    </source>
</evidence>
<comment type="caution">
    <text evidence="4">The sequence shown here is derived from an EMBL/GenBank/DDBJ whole genome shotgun (WGS) entry which is preliminary data.</text>
</comment>
<reference evidence="5" key="1">
    <citation type="journal article" date="2017" name="Nat. Microbiol.">
        <title>Global analysis of biosynthetic gene clusters reveals vast potential of secondary metabolite production in Penicillium species.</title>
        <authorList>
            <person name="Nielsen J.C."/>
            <person name="Grijseels S."/>
            <person name="Prigent S."/>
            <person name="Ji B."/>
            <person name="Dainat J."/>
            <person name="Nielsen K.F."/>
            <person name="Frisvad J.C."/>
            <person name="Workman M."/>
            <person name="Nielsen J."/>
        </authorList>
    </citation>
    <scope>NUCLEOTIDE SEQUENCE [LARGE SCALE GENOMIC DNA]</scope>
    <source>
        <strain evidence="5">IBT 4502</strain>
    </source>
</reference>
<evidence type="ECO:0000256" key="2">
    <source>
        <dbReference type="ARBA" id="ARBA00023027"/>
    </source>
</evidence>
<dbReference type="SUPFAM" id="SSF53720">
    <property type="entry name" value="ALDH-like"/>
    <property type="match status" value="1"/>
</dbReference>
<protein>
    <recommendedName>
        <fullName evidence="3">Aldehyde dehydrogenase domain-containing protein</fullName>
    </recommendedName>
</protein>